<evidence type="ECO:0000313" key="3">
    <source>
        <dbReference type="EMBL" id="KAK7094548.1"/>
    </source>
</evidence>
<dbReference type="Pfam" id="PF16860">
    <property type="entry name" value="CX9C"/>
    <property type="match status" value="1"/>
</dbReference>
<proteinExistence type="predicted"/>
<accession>A0AAN9G3W0</accession>
<dbReference type="Gene3D" id="1.10.287.2900">
    <property type="match status" value="2"/>
</dbReference>
<keyword evidence="4" id="KW-1185">Reference proteome</keyword>
<organism evidence="3 4">
    <name type="scientific">Littorina saxatilis</name>
    <dbReference type="NCBI Taxonomy" id="31220"/>
    <lineage>
        <taxon>Eukaryota</taxon>
        <taxon>Metazoa</taxon>
        <taxon>Spiralia</taxon>
        <taxon>Lophotrochozoa</taxon>
        <taxon>Mollusca</taxon>
        <taxon>Gastropoda</taxon>
        <taxon>Caenogastropoda</taxon>
        <taxon>Littorinimorpha</taxon>
        <taxon>Littorinoidea</taxon>
        <taxon>Littorinidae</taxon>
        <taxon>Littorina</taxon>
    </lineage>
</organism>
<dbReference type="InterPro" id="IPR052848">
    <property type="entry name" value="CHCH_domain-containing_protein"/>
</dbReference>
<evidence type="ECO:0000313" key="4">
    <source>
        <dbReference type="Proteomes" id="UP001374579"/>
    </source>
</evidence>
<dbReference type="PANTHER" id="PTHR47106">
    <property type="entry name" value="COILED-COIL-HELIX-COILED-COIL-HELIX DOMAIN-CONTAINING PROTEIN 5"/>
    <property type="match status" value="1"/>
</dbReference>
<gene>
    <name evidence="3" type="ORF">V1264_006085</name>
</gene>
<protein>
    <recommendedName>
        <fullName evidence="2">IMS import disulfide relay-system CHCH-CHCH-like Cx9C domain-containing protein</fullName>
    </recommendedName>
</protein>
<dbReference type="GO" id="GO:0045333">
    <property type="term" value="P:cellular respiration"/>
    <property type="evidence" value="ECO:0007669"/>
    <property type="project" value="TreeGrafter"/>
</dbReference>
<dbReference type="Proteomes" id="UP001374579">
    <property type="component" value="Unassembled WGS sequence"/>
</dbReference>
<feature type="domain" description="IMS import disulfide relay-system CHCH-CHCH-like Cx9C" evidence="2">
    <location>
        <begin position="5"/>
        <end position="49"/>
    </location>
</feature>
<dbReference type="InterPro" id="IPR031731">
    <property type="entry name" value="CX9C"/>
</dbReference>
<feature type="region of interest" description="Disordered" evidence="1">
    <location>
        <begin position="94"/>
        <end position="113"/>
    </location>
</feature>
<sequence>MDISMQLVEQQCGRYLTTFADCLRKFPDTWHIDCQRQKIKLAKCAESEPTIVKIKTECEKEFVHYERCMNSNPVHTYNCLEDFAEFNKCAEEFNPSSENKKQAEANASKTNIR</sequence>
<dbReference type="PANTHER" id="PTHR47106:SF1">
    <property type="entry name" value="COILED-COIL-HELIX-COILED-COIL-HELIX DOMAIN-CONTAINING PROTEIN 5"/>
    <property type="match status" value="1"/>
</dbReference>
<name>A0AAN9G3W0_9CAEN</name>
<dbReference type="GO" id="GO:0005758">
    <property type="term" value="C:mitochondrial intermembrane space"/>
    <property type="evidence" value="ECO:0007669"/>
    <property type="project" value="TreeGrafter"/>
</dbReference>
<evidence type="ECO:0000259" key="2">
    <source>
        <dbReference type="Pfam" id="PF16860"/>
    </source>
</evidence>
<dbReference type="AlphaFoldDB" id="A0AAN9G3W0"/>
<dbReference type="EMBL" id="JBAMIC010000018">
    <property type="protein sequence ID" value="KAK7094548.1"/>
    <property type="molecule type" value="Genomic_DNA"/>
</dbReference>
<reference evidence="3 4" key="1">
    <citation type="submission" date="2024-02" db="EMBL/GenBank/DDBJ databases">
        <title>Chromosome-scale genome assembly of the rough periwinkle Littorina saxatilis.</title>
        <authorList>
            <person name="De Jode A."/>
            <person name="Faria R."/>
            <person name="Formenti G."/>
            <person name="Sims Y."/>
            <person name="Smith T.P."/>
            <person name="Tracey A."/>
            <person name="Wood J.M.D."/>
            <person name="Zagrodzka Z.B."/>
            <person name="Johannesson K."/>
            <person name="Butlin R.K."/>
            <person name="Leder E.H."/>
        </authorList>
    </citation>
    <scope>NUCLEOTIDE SEQUENCE [LARGE SCALE GENOMIC DNA]</scope>
    <source>
        <strain evidence="3">Snail1</strain>
        <tissue evidence="3">Muscle</tissue>
    </source>
</reference>
<evidence type="ECO:0000256" key="1">
    <source>
        <dbReference type="SAM" id="MobiDB-lite"/>
    </source>
</evidence>
<comment type="caution">
    <text evidence="3">The sequence shown here is derived from an EMBL/GenBank/DDBJ whole genome shotgun (WGS) entry which is preliminary data.</text>
</comment>